<feature type="non-terminal residue" evidence="1">
    <location>
        <position position="33"/>
    </location>
</feature>
<organism evidence="1">
    <name type="scientific">marine sediment metagenome</name>
    <dbReference type="NCBI Taxonomy" id="412755"/>
    <lineage>
        <taxon>unclassified sequences</taxon>
        <taxon>metagenomes</taxon>
        <taxon>ecological metagenomes</taxon>
    </lineage>
</organism>
<gene>
    <name evidence="1" type="ORF">S01H4_17206</name>
</gene>
<reference evidence="1" key="1">
    <citation type="journal article" date="2014" name="Front. Microbiol.">
        <title>High frequency of phylogenetically diverse reductive dehalogenase-homologous genes in deep subseafloor sedimentary metagenomes.</title>
        <authorList>
            <person name="Kawai M."/>
            <person name="Futagami T."/>
            <person name="Toyoda A."/>
            <person name="Takaki Y."/>
            <person name="Nishi S."/>
            <person name="Hori S."/>
            <person name="Arai W."/>
            <person name="Tsubouchi T."/>
            <person name="Morono Y."/>
            <person name="Uchiyama I."/>
            <person name="Ito T."/>
            <person name="Fujiyama A."/>
            <person name="Inagaki F."/>
            <person name="Takami H."/>
        </authorList>
    </citation>
    <scope>NUCLEOTIDE SEQUENCE</scope>
    <source>
        <strain evidence="1">Expedition CK06-06</strain>
    </source>
</reference>
<name>X0YUC7_9ZZZZ</name>
<proteinExistence type="predicted"/>
<protein>
    <submittedName>
        <fullName evidence="1">Uncharacterized protein</fullName>
    </submittedName>
</protein>
<evidence type="ECO:0000313" key="1">
    <source>
        <dbReference type="EMBL" id="GAG59855.1"/>
    </source>
</evidence>
<dbReference type="AlphaFoldDB" id="X0YUC7"/>
<comment type="caution">
    <text evidence="1">The sequence shown here is derived from an EMBL/GenBank/DDBJ whole genome shotgun (WGS) entry which is preliminary data.</text>
</comment>
<accession>X0YUC7</accession>
<dbReference type="EMBL" id="BART01007572">
    <property type="protein sequence ID" value="GAG59855.1"/>
    <property type="molecule type" value="Genomic_DNA"/>
</dbReference>
<sequence>MDDIEGMVDATPYFAIEGYKEIKKYGTHILSGY</sequence>